<evidence type="ECO:0000313" key="2">
    <source>
        <dbReference type="Proteomes" id="UP000294673"/>
    </source>
</evidence>
<sequence>MTWSYPYRILIGVKNKKGPRKGKWRYTWICGQIELKPRIFSAWSKSDD</sequence>
<reference evidence="1 2" key="1">
    <citation type="submission" date="2018-12" db="EMBL/GenBank/DDBJ databases">
        <title>Still something new to discover - new insights into E. coli phage diversity and taxonomy.</title>
        <authorList>
            <person name="Korf I.H.E."/>
            <person name="Adriaennsens E."/>
            <person name="Dreiseikelmann B."/>
            <person name="Kropinski A."/>
            <person name="Nimtz M."/>
            <person name="Meier-Kolthoff J.P."/>
            <person name="Rohde M."/>
            <person name="van Raaij M."/>
            <person name="Wittmann J."/>
        </authorList>
    </citation>
    <scope>NUCLEOTIDE SEQUENCE [LARGE SCALE GENOMIC DNA]</scope>
</reference>
<proteinExistence type="predicted"/>
<evidence type="ECO:0000313" key="1">
    <source>
        <dbReference type="EMBL" id="QBO63932.1"/>
    </source>
</evidence>
<name>A0A482GIH2_BPGOS</name>
<dbReference type="EMBL" id="MK327938">
    <property type="protein sequence ID" value="QBO63932.1"/>
    <property type="molecule type" value="Genomic_DNA"/>
</dbReference>
<accession>A0A482GIH2</accession>
<protein>
    <submittedName>
        <fullName evidence="1">Uncharacterized protein</fullName>
    </submittedName>
</protein>
<organismHost>
    <name type="scientific">Escherichia coli</name>
    <dbReference type="NCBI Taxonomy" id="562"/>
</organismHost>
<gene>
    <name evidence="1" type="ORF">Goslar_00139</name>
</gene>
<dbReference type="Proteomes" id="UP000294673">
    <property type="component" value="Segment"/>
</dbReference>
<organism evidence="1 2">
    <name type="scientific">Escherichia phage vB_EcoM_Goslar</name>
    <dbReference type="NCBI Taxonomy" id="2502409"/>
    <lineage>
        <taxon>Viruses</taxon>
        <taxon>Duplodnaviria</taxon>
        <taxon>Heunggongvirae</taxon>
        <taxon>Uroviricota</taxon>
        <taxon>Caudoviricetes</taxon>
        <taxon>Chimalliviridae</taxon>
        <taxon>Goslarvirus</taxon>
        <taxon>Goslarvirus goslar</taxon>
    </lineage>
</organism>
<keyword evidence="2" id="KW-1185">Reference proteome</keyword>